<organism evidence="2 3">
    <name type="scientific">Candidatus Magasanikbacteria bacterium GW2011_GWC2_37_14</name>
    <dbReference type="NCBI Taxonomy" id="1619046"/>
    <lineage>
        <taxon>Bacteria</taxon>
        <taxon>Candidatus Magasanikiibacteriota</taxon>
    </lineage>
</organism>
<reference evidence="2 3" key="1">
    <citation type="journal article" date="2015" name="Nature">
        <title>rRNA introns, odd ribosomes, and small enigmatic genomes across a large radiation of phyla.</title>
        <authorList>
            <person name="Brown C.T."/>
            <person name="Hug L.A."/>
            <person name="Thomas B.C."/>
            <person name="Sharon I."/>
            <person name="Castelle C.J."/>
            <person name="Singh A."/>
            <person name="Wilkins M.J."/>
            <person name="Williams K.H."/>
            <person name="Banfield J.F."/>
        </authorList>
    </citation>
    <scope>NUCLEOTIDE SEQUENCE [LARGE SCALE GENOMIC DNA]</scope>
</reference>
<proteinExistence type="predicted"/>
<protein>
    <submittedName>
        <fullName evidence="2">Uncharacterized protein</fullName>
    </submittedName>
</protein>
<comment type="caution">
    <text evidence="2">The sequence shown here is derived from an EMBL/GenBank/DDBJ whole genome shotgun (WGS) entry which is preliminary data.</text>
</comment>
<dbReference type="EMBL" id="LBSX01000006">
    <property type="protein sequence ID" value="KKQ27734.1"/>
    <property type="molecule type" value="Genomic_DNA"/>
</dbReference>
<evidence type="ECO:0000313" key="2">
    <source>
        <dbReference type="EMBL" id="KKQ27734.1"/>
    </source>
</evidence>
<dbReference type="STRING" id="1619046.US42_C0006G0041"/>
<name>A0A0G0IUA5_9BACT</name>
<gene>
    <name evidence="2" type="ORF">US42_C0006G0041</name>
</gene>
<evidence type="ECO:0000313" key="3">
    <source>
        <dbReference type="Proteomes" id="UP000034849"/>
    </source>
</evidence>
<dbReference type="AlphaFoldDB" id="A0A0G0IUA5"/>
<feature type="coiled-coil region" evidence="1">
    <location>
        <begin position="49"/>
        <end position="96"/>
    </location>
</feature>
<evidence type="ECO:0000256" key="1">
    <source>
        <dbReference type="SAM" id="Coils"/>
    </source>
</evidence>
<keyword evidence="1" id="KW-0175">Coiled coil</keyword>
<sequence>MNDVQNGNSDNSKDLFYSSVLGHDLERKSEEELKAERLATVEEFFNTKIRSLLEKLVETSKQMENNKEQGATYEVKKVADDEYHRLKLEIQRLRSVGYQEDLGIPENKEISSLLRNLEKKWFSETGNEDEW</sequence>
<accession>A0A0G0IUA5</accession>
<dbReference type="Proteomes" id="UP000034849">
    <property type="component" value="Unassembled WGS sequence"/>
</dbReference>